<reference evidence="2" key="1">
    <citation type="submission" date="2010-06" db="EMBL/GenBank/DDBJ databases">
        <authorList>
            <person name="Jiang H."/>
            <person name="Abraham K."/>
            <person name="Ali S."/>
            <person name="Alsbrooks S.L."/>
            <person name="Anim B.N."/>
            <person name="Anosike U.S."/>
            <person name="Attaway T."/>
            <person name="Bandaranaike D.P."/>
            <person name="Battles P.K."/>
            <person name="Bell S.N."/>
            <person name="Bell A.V."/>
            <person name="Beltran B."/>
            <person name="Bickham C."/>
            <person name="Bustamante Y."/>
            <person name="Caleb T."/>
            <person name="Canada A."/>
            <person name="Cardenas V."/>
            <person name="Carter K."/>
            <person name="Chacko J."/>
            <person name="Chandrabose M.N."/>
            <person name="Chavez D."/>
            <person name="Chavez A."/>
            <person name="Chen L."/>
            <person name="Chu H.-S."/>
            <person name="Claassen K.J."/>
            <person name="Cockrell R."/>
            <person name="Collins M."/>
            <person name="Cooper J.A."/>
            <person name="Cree A."/>
            <person name="Curry S.M."/>
            <person name="Da Y."/>
            <person name="Dao M.D."/>
            <person name="Das B."/>
            <person name="Davila M.-L."/>
            <person name="Davy-Carroll L."/>
            <person name="Denson S."/>
            <person name="Dinh H."/>
            <person name="Ebong V.E."/>
            <person name="Edwards J.R."/>
            <person name="Egan A."/>
            <person name="El-Daye J."/>
            <person name="Escobedo L."/>
            <person name="Fernandez S."/>
            <person name="Fernando P.R."/>
            <person name="Flagg N."/>
            <person name="Forbes L.D."/>
            <person name="Fowler R.G."/>
            <person name="Fu Q."/>
            <person name="Gabisi R.A."/>
            <person name="Ganer J."/>
            <person name="Garbino Pronczuk A."/>
            <person name="Garcia R.M."/>
            <person name="Garner T."/>
            <person name="Garrett T.E."/>
            <person name="Gonzalez D.A."/>
            <person name="Hamid H."/>
            <person name="Hawkins E.S."/>
            <person name="Hirani K."/>
            <person name="Hogues M.E."/>
            <person name="Hollins B."/>
            <person name="Hsiao C.-H."/>
            <person name="Jabil R."/>
            <person name="James M.L."/>
            <person name="Jhangiani S.N."/>
            <person name="Johnson B."/>
            <person name="Johnson Q."/>
            <person name="Joshi V."/>
            <person name="Kalu J.B."/>
            <person name="Kam C."/>
            <person name="Kashfia A."/>
            <person name="Keebler J."/>
            <person name="Kisamo H."/>
            <person name="Kovar C.L."/>
            <person name="Lago L.A."/>
            <person name="Lai C.-Y."/>
            <person name="Laidlaw J."/>
            <person name="Lara F."/>
            <person name="Le T.-K."/>
            <person name="Lee S.L."/>
            <person name="Legall F.H."/>
            <person name="Lemon S.J."/>
            <person name="Lewis L.R."/>
            <person name="Li B."/>
            <person name="Liu Y."/>
            <person name="Liu Y.-S."/>
            <person name="Lopez J."/>
            <person name="Lozado R.J."/>
            <person name="Lu J."/>
            <person name="Madu R.C."/>
            <person name="Maheshwari M."/>
            <person name="Maheshwari R."/>
            <person name="Malloy K."/>
            <person name="Martinez E."/>
            <person name="Mathew T."/>
            <person name="Mercado I.C."/>
            <person name="Mercado C."/>
            <person name="Meyer B."/>
            <person name="Montgomery K."/>
            <person name="Morgan M.B."/>
            <person name="Munidasa M."/>
            <person name="Nazareth L.V."/>
            <person name="Nelson J."/>
            <person name="Ng B.M."/>
            <person name="Nguyen N.B."/>
            <person name="Nguyen P.Q."/>
            <person name="Nguyen T."/>
            <person name="Obregon M."/>
            <person name="Okwuonu G.O."/>
            <person name="Onwere C.G."/>
            <person name="Orozco G."/>
            <person name="Parra A."/>
            <person name="Patel S."/>
            <person name="Patil S."/>
            <person name="Perez A."/>
            <person name="Perez Y."/>
            <person name="Pham C."/>
            <person name="Primus E.L."/>
            <person name="Pu L.-L."/>
            <person name="Puazo M."/>
            <person name="Qin X."/>
            <person name="Quiroz J.B."/>
            <person name="Reese J."/>
            <person name="Richards S."/>
            <person name="Rives C.M."/>
            <person name="Robberts R."/>
            <person name="Ruiz S.J."/>
            <person name="Ruiz M.J."/>
            <person name="Santibanez J."/>
            <person name="Schneider B.W."/>
            <person name="Sisson I."/>
            <person name="Smith M."/>
            <person name="Sodergren E."/>
            <person name="Song X.-Z."/>
            <person name="Song B.B."/>
            <person name="Summersgill H."/>
            <person name="Thelus R."/>
            <person name="Thornton R.D."/>
            <person name="Trejos Z.Y."/>
            <person name="Usmani K."/>
            <person name="Vattathil S."/>
            <person name="Villasana D."/>
            <person name="Walker D.L."/>
            <person name="Wang S."/>
            <person name="Wang K."/>
            <person name="White C.S."/>
            <person name="Williams A.C."/>
            <person name="Williamson J."/>
            <person name="Wilson K."/>
            <person name="Woghiren I.O."/>
            <person name="Woodworth J.R."/>
            <person name="Worley K.C."/>
            <person name="Wright R.A."/>
            <person name="Wu W."/>
            <person name="Young L."/>
            <person name="Zhang L."/>
            <person name="Zhang J."/>
            <person name="Zhu Y."/>
            <person name="Muzny D.M."/>
            <person name="Weinstock G."/>
            <person name="Gibbs R.A."/>
        </authorList>
    </citation>
    <scope>NUCLEOTIDE SEQUENCE [LARGE SCALE GENOMIC DNA]</scope>
    <source>
        <strain evidence="2">LSR1</strain>
    </source>
</reference>
<proteinExistence type="predicted"/>
<organism evidence="1 2">
    <name type="scientific">Acyrthosiphon pisum</name>
    <name type="common">Pea aphid</name>
    <dbReference type="NCBI Taxonomy" id="7029"/>
    <lineage>
        <taxon>Eukaryota</taxon>
        <taxon>Metazoa</taxon>
        <taxon>Ecdysozoa</taxon>
        <taxon>Arthropoda</taxon>
        <taxon>Hexapoda</taxon>
        <taxon>Insecta</taxon>
        <taxon>Pterygota</taxon>
        <taxon>Neoptera</taxon>
        <taxon>Paraneoptera</taxon>
        <taxon>Hemiptera</taxon>
        <taxon>Sternorrhyncha</taxon>
        <taxon>Aphidomorpha</taxon>
        <taxon>Aphidoidea</taxon>
        <taxon>Aphididae</taxon>
        <taxon>Macrosiphini</taxon>
        <taxon>Acyrthosiphon</taxon>
    </lineage>
</organism>
<dbReference type="OrthoDB" id="6606842at2759"/>
<dbReference type="GeneID" id="115034113"/>
<protein>
    <submittedName>
        <fullName evidence="1">Uncharacterized protein</fullName>
    </submittedName>
</protein>
<dbReference type="Proteomes" id="UP000007819">
    <property type="component" value="Chromosome A2"/>
</dbReference>
<sequence length="133" mass="15263">MLLTDRKKKLTTFYYKCSKASTYFCPGSIKKLRNGTVVIIKPHEGHVSEQNISQQLVHNFCDILKRRASTENISLRSLYDEESRRHVVAAGLYPWSTAESLMRHARRRSLPRLPNSLLDLATLFDNGKLNNVS</sequence>
<dbReference type="RefSeq" id="XP_029345707.1">
    <property type="nucleotide sequence ID" value="XM_029489847.1"/>
</dbReference>
<name>A0A8R2JT47_ACYPI</name>
<dbReference type="AlphaFoldDB" id="A0A8R2JT47"/>
<dbReference type="EnsemblMetazoa" id="XM_029489847.1">
    <property type="protein sequence ID" value="XP_029345707.1"/>
    <property type="gene ID" value="LOC115034113"/>
</dbReference>
<reference evidence="1" key="2">
    <citation type="submission" date="2022-06" db="UniProtKB">
        <authorList>
            <consortium name="EnsemblMetazoa"/>
        </authorList>
    </citation>
    <scope>IDENTIFICATION</scope>
</reference>
<accession>A0A8R2JT47</accession>
<evidence type="ECO:0000313" key="1">
    <source>
        <dbReference type="EnsemblMetazoa" id="XP_029345707.1"/>
    </source>
</evidence>
<evidence type="ECO:0000313" key="2">
    <source>
        <dbReference type="Proteomes" id="UP000007819"/>
    </source>
</evidence>
<keyword evidence="2" id="KW-1185">Reference proteome</keyword>
<dbReference type="KEGG" id="api:115034113"/>